<dbReference type="InterPro" id="IPR000160">
    <property type="entry name" value="GGDEF_dom"/>
</dbReference>
<keyword evidence="5" id="KW-0812">Transmembrane</keyword>
<feature type="transmembrane region" description="Helical" evidence="5">
    <location>
        <begin position="209"/>
        <end position="229"/>
    </location>
</feature>
<dbReference type="InterPro" id="IPR050469">
    <property type="entry name" value="Diguanylate_Cyclase"/>
</dbReference>
<dbReference type="GO" id="GO:0005886">
    <property type="term" value="C:plasma membrane"/>
    <property type="evidence" value="ECO:0007669"/>
    <property type="project" value="TreeGrafter"/>
</dbReference>
<feature type="domain" description="GGDEF" evidence="6">
    <location>
        <begin position="330"/>
        <end position="457"/>
    </location>
</feature>
<comment type="catalytic activity">
    <reaction evidence="3">
        <text>2 GTP = 3',3'-c-di-GMP + 2 diphosphate</text>
        <dbReference type="Rhea" id="RHEA:24898"/>
        <dbReference type="ChEBI" id="CHEBI:33019"/>
        <dbReference type="ChEBI" id="CHEBI:37565"/>
        <dbReference type="ChEBI" id="CHEBI:58805"/>
        <dbReference type="EC" id="2.7.7.65"/>
    </reaction>
</comment>
<dbReference type="InterPro" id="IPR029787">
    <property type="entry name" value="Nucleotide_cyclase"/>
</dbReference>
<dbReference type="PANTHER" id="PTHR45138">
    <property type="entry name" value="REGULATORY COMPONENTS OF SENSORY TRANSDUCTION SYSTEM"/>
    <property type="match status" value="1"/>
</dbReference>
<accession>A0A1E2VEM3</accession>
<evidence type="ECO:0000256" key="3">
    <source>
        <dbReference type="ARBA" id="ARBA00034247"/>
    </source>
</evidence>
<evidence type="ECO:0000256" key="2">
    <source>
        <dbReference type="ARBA" id="ARBA00012528"/>
    </source>
</evidence>
<dbReference type="InterPro" id="IPR043128">
    <property type="entry name" value="Rev_trsase/Diguanyl_cyclase"/>
</dbReference>
<feature type="transmembrane region" description="Helical" evidence="5">
    <location>
        <begin position="12"/>
        <end position="33"/>
    </location>
</feature>
<dbReference type="GO" id="GO:0043709">
    <property type="term" value="P:cell adhesion involved in single-species biofilm formation"/>
    <property type="evidence" value="ECO:0007669"/>
    <property type="project" value="TreeGrafter"/>
</dbReference>
<dbReference type="EC" id="2.7.7.65" evidence="2"/>
<feature type="coiled-coil region" evidence="4">
    <location>
        <begin position="262"/>
        <end position="296"/>
    </location>
</feature>
<evidence type="ECO:0000256" key="5">
    <source>
        <dbReference type="SAM" id="Phobius"/>
    </source>
</evidence>
<dbReference type="SUPFAM" id="SSF55073">
    <property type="entry name" value="Nucleotide cyclase"/>
    <property type="match status" value="1"/>
</dbReference>
<dbReference type="GO" id="GO:0052621">
    <property type="term" value="F:diguanylate cyclase activity"/>
    <property type="evidence" value="ECO:0007669"/>
    <property type="project" value="UniProtKB-EC"/>
</dbReference>
<evidence type="ECO:0000256" key="1">
    <source>
        <dbReference type="ARBA" id="ARBA00001946"/>
    </source>
</evidence>
<dbReference type="GO" id="GO:1902201">
    <property type="term" value="P:negative regulation of bacterial-type flagellum-dependent cell motility"/>
    <property type="evidence" value="ECO:0007669"/>
    <property type="project" value="TreeGrafter"/>
</dbReference>
<dbReference type="PROSITE" id="PS50887">
    <property type="entry name" value="GGDEF"/>
    <property type="match status" value="1"/>
</dbReference>
<reference evidence="7 8" key="1">
    <citation type="submission" date="2016-08" db="EMBL/GenBank/DDBJ databases">
        <authorList>
            <person name="Seilhamer J.J."/>
        </authorList>
    </citation>
    <scope>NUCLEOTIDE SEQUENCE [LARGE SCALE GENOMIC DNA]</scope>
    <source>
        <strain evidence="7 8">PH27A</strain>
    </source>
</reference>
<keyword evidence="8" id="KW-1185">Reference proteome</keyword>
<evidence type="ECO:0000313" key="7">
    <source>
        <dbReference type="EMBL" id="ODC05125.1"/>
    </source>
</evidence>
<dbReference type="NCBIfam" id="TIGR00254">
    <property type="entry name" value="GGDEF"/>
    <property type="match status" value="1"/>
</dbReference>
<evidence type="ECO:0000259" key="6">
    <source>
        <dbReference type="PROSITE" id="PS50887"/>
    </source>
</evidence>
<comment type="caution">
    <text evidence="7">The sequence shown here is derived from an EMBL/GenBank/DDBJ whole genome shotgun (WGS) entry which is preliminary data.</text>
</comment>
<keyword evidence="5" id="KW-0472">Membrane</keyword>
<comment type="cofactor">
    <cofactor evidence="1">
        <name>Mg(2+)</name>
        <dbReference type="ChEBI" id="CHEBI:18420"/>
    </cofactor>
</comment>
<proteinExistence type="predicted"/>
<dbReference type="FunFam" id="3.30.70.270:FF:000001">
    <property type="entry name" value="Diguanylate cyclase domain protein"/>
    <property type="match status" value="1"/>
</dbReference>
<dbReference type="CDD" id="cd01949">
    <property type="entry name" value="GGDEF"/>
    <property type="match status" value="1"/>
</dbReference>
<dbReference type="Proteomes" id="UP000094291">
    <property type="component" value="Unassembled WGS sequence"/>
</dbReference>
<keyword evidence="5" id="KW-1133">Transmembrane helix</keyword>
<name>A0A1E2VEM3_9GAMM</name>
<dbReference type="SMART" id="SM00267">
    <property type="entry name" value="GGDEF"/>
    <property type="match status" value="1"/>
</dbReference>
<protein>
    <recommendedName>
        <fullName evidence="2">diguanylate cyclase</fullName>
        <ecNumber evidence="2">2.7.7.65</ecNumber>
    </recommendedName>
</protein>
<evidence type="ECO:0000256" key="4">
    <source>
        <dbReference type="SAM" id="Coils"/>
    </source>
</evidence>
<keyword evidence="4" id="KW-0175">Coiled coil</keyword>
<gene>
    <name evidence="7" type="ORF">BFW38_02210</name>
</gene>
<evidence type="ECO:0000313" key="8">
    <source>
        <dbReference type="Proteomes" id="UP000094291"/>
    </source>
</evidence>
<dbReference type="Gene3D" id="3.30.70.270">
    <property type="match status" value="1"/>
</dbReference>
<dbReference type="EMBL" id="MDTQ01000001">
    <property type="protein sequence ID" value="ODC05125.1"/>
    <property type="molecule type" value="Genomic_DNA"/>
</dbReference>
<dbReference type="Pfam" id="PF00990">
    <property type="entry name" value="GGDEF"/>
    <property type="match status" value="1"/>
</dbReference>
<organism evidence="7 8">
    <name type="scientific">Terasakiispira papahanaumokuakeensis</name>
    <dbReference type="NCBI Taxonomy" id="197479"/>
    <lineage>
        <taxon>Bacteria</taxon>
        <taxon>Pseudomonadati</taxon>
        <taxon>Pseudomonadota</taxon>
        <taxon>Gammaproteobacteria</taxon>
        <taxon>Oceanospirillales</taxon>
        <taxon>Terasakiispira</taxon>
    </lineage>
</organism>
<sequence length="457" mass="52324">MLNWLNQSLTRRISSLSVVLLSFLLIVIIYSVYKLESINQEMREVAEVDIPLTTTLANIETLQLKQDVLIEQLHPTYGIAHTDPTTRAQLLEQINRHDEHMTLSLESIMQSLQAGLQHDRVYLEAKQHRQVVHQIQQLHSLRRQFQQQAHTLLQKAATPQFDTAAQWQQIKTIDQQLDQSTESLLLTLETMTQEIAHYAQQHEQGFMQVNAILGIAALTIGLYLTIYIVQTLRQRLGHIQSQISHIQSAIRQHAPLQASTNTQHHHDELADLEQDLNQLVAQLSDAIHNREEVEARLIELATTDKLTGAYNRHKWDEHMRVAINLAQRGTPFCLALLDVDHFKQINDTYGHDLGDQVLQQLVQQLRQQLDQPHTIFRLGGEEFAMVMRQLTLDQAQSKADHLRQQLAIQQQEGIPSYTVSIGVSDYQPGDSPDTLFKRADEALYEAKSQGRNQVVCH</sequence>
<dbReference type="PANTHER" id="PTHR45138:SF9">
    <property type="entry name" value="DIGUANYLATE CYCLASE DGCM-RELATED"/>
    <property type="match status" value="1"/>
</dbReference>
<dbReference type="AlphaFoldDB" id="A0A1E2VEM3"/>
<dbReference type="STRING" id="197479.BFW38_02210"/>